<feature type="domain" description="Phosphatidic acid phosphatase type 2/haloperoxidase" evidence="2">
    <location>
        <begin position="108"/>
        <end position="216"/>
    </location>
</feature>
<dbReference type="InterPro" id="IPR036938">
    <property type="entry name" value="PAP2/HPO_sf"/>
</dbReference>
<proteinExistence type="predicted"/>
<protein>
    <recommendedName>
        <fullName evidence="2">Phosphatidic acid phosphatase type 2/haloperoxidase domain-containing protein</fullName>
    </recommendedName>
</protein>
<feature type="transmembrane region" description="Helical" evidence="1">
    <location>
        <begin position="74"/>
        <end position="98"/>
    </location>
</feature>
<feature type="transmembrane region" description="Helical" evidence="1">
    <location>
        <begin position="149"/>
        <end position="168"/>
    </location>
</feature>
<dbReference type="Gene3D" id="1.20.144.10">
    <property type="entry name" value="Phosphatidic acid phosphatase type 2/haloperoxidase"/>
    <property type="match status" value="1"/>
</dbReference>
<dbReference type="Proteomes" id="UP001500575">
    <property type="component" value="Unassembled WGS sequence"/>
</dbReference>
<gene>
    <name evidence="3" type="ORF">GCM10009843_09910</name>
</gene>
<feature type="transmembrane region" description="Helical" evidence="1">
    <location>
        <begin position="201"/>
        <end position="220"/>
    </location>
</feature>
<evidence type="ECO:0000313" key="3">
    <source>
        <dbReference type="EMBL" id="GAA2118209.1"/>
    </source>
</evidence>
<keyword evidence="4" id="KW-1185">Reference proteome</keyword>
<feature type="transmembrane region" description="Helical" evidence="1">
    <location>
        <begin position="105"/>
        <end position="122"/>
    </location>
</feature>
<dbReference type="InterPro" id="IPR000326">
    <property type="entry name" value="PAP2/HPO"/>
</dbReference>
<keyword evidence="1" id="KW-0812">Transmembrane</keyword>
<evidence type="ECO:0000256" key="1">
    <source>
        <dbReference type="SAM" id="Phobius"/>
    </source>
</evidence>
<accession>A0ABN2XWB5</accession>
<dbReference type="Pfam" id="PF01569">
    <property type="entry name" value="PAP2"/>
    <property type="match status" value="1"/>
</dbReference>
<dbReference type="EMBL" id="BAAAQQ010000002">
    <property type="protein sequence ID" value="GAA2118209.1"/>
    <property type="molecule type" value="Genomic_DNA"/>
</dbReference>
<organism evidence="3 4">
    <name type="scientific">Nocardioides bigeumensis</name>
    <dbReference type="NCBI Taxonomy" id="433657"/>
    <lineage>
        <taxon>Bacteria</taxon>
        <taxon>Bacillati</taxon>
        <taxon>Actinomycetota</taxon>
        <taxon>Actinomycetes</taxon>
        <taxon>Propionibacteriales</taxon>
        <taxon>Nocardioidaceae</taxon>
        <taxon>Nocardioides</taxon>
    </lineage>
</organism>
<keyword evidence="1" id="KW-0472">Membrane</keyword>
<evidence type="ECO:0000259" key="2">
    <source>
        <dbReference type="SMART" id="SM00014"/>
    </source>
</evidence>
<keyword evidence="1" id="KW-1133">Transmembrane helix</keyword>
<comment type="caution">
    <text evidence="3">The sequence shown here is derived from an EMBL/GenBank/DDBJ whole genome shotgun (WGS) entry which is preliminary data.</text>
</comment>
<feature type="transmembrane region" description="Helical" evidence="1">
    <location>
        <begin position="20"/>
        <end position="40"/>
    </location>
</feature>
<reference evidence="3 4" key="1">
    <citation type="journal article" date="2019" name="Int. J. Syst. Evol. Microbiol.">
        <title>The Global Catalogue of Microorganisms (GCM) 10K type strain sequencing project: providing services to taxonomists for standard genome sequencing and annotation.</title>
        <authorList>
            <consortium name="The Broad Institute Genomics Platform"/>
            <consortium name="The Broad Institute Genome Sequencing Center for Infectious Disease"/>
            <person name="Wu L."/>
            <person name="Ma J."/>
        </authorList>
    </citation>
    <scope>NUCLEOTIDE SEQUENCE [LARGE SCALE GENOMIC DNA]</scope>
    <source>
        <strain evidence="3 4">JCM 16021</strain>
    </source>
</reference>
<sequence>MTQGSRVQVRAGSRSWPETAGRLLLAWVAIAAAVVAWGWLLTTQLEGSVGEVDDDLARAIADERTAGLTDAAEVGATLGITLVGGVTVAVVAVVFALWKRTWLPVLFVGLVEAGLGGIYWLGTTLDERDRPPVKILEKGLVPDHSFPSGHTATAMAVFLCVAFLVWTYTQVSRGWALLLAVVPLACLASRLYQGAHHLTDVVTSVVYAAVWITVAARLVLGRSQMDTHRAEEAPASVSA</sequence>
<name>A0ABN2XWB5_9ACTN</name>
<dbReference type="RefSeq" id="WP_344302531.1">
    <property type="nucleotide sequence ID" value="NZ_BAAAQQ010000002.1"/>
</dbReference>
<dbReference type="SUPFAM" id="SSF48317">
    <property type="entry name" value="Acid phosphatase/Vanadium-dependent haloperoxidase"/>
    <property type="match status" value="1"/>
</dbReference>
<evidence type="ECO:0000313" key="4">
    <source>
        <dbReference type="Proteomes" id="UP001500575"/>
    </source>
</evidence>
<dbReference type="SMART" id="SM00014">
    <property type="entry name" value="acidPPc"/>
    <property type="match status" value="1"/>
</dbReference>
<feature type="transmembrane region" description="Helical" evidence="1">
    <location>
        <begin position="175"/>
        <end position="195"/>
    </location>
</feature>